<organism evidence="7 8">
    <name type="scientific">Leucobacter weissii</name>
    <dbReference type="NCBI Taxonomy" id="1983706"/>
    <lineage>
        <taxon>Bacteria</taxon>
        <taxon>Bacillati</taxon>
        <taxon>Actinomycetota</taxon>
        <taxon>Actinomycetes</taxon>
        <taxon>Micrococcales</taxon>
        <taxon>Microbacteriaceae</taxon>
        <taxon>Leucobacter</taxon>
    </lineage>
</organism>
<dbReference type="PROSITE" id="PS50977">
    <property type="entry name" value="HTH_TETR_2"/>
    <property type="match status" value="1"/>
</dbReference>
<keyword evidence="2 4" id="KW-0238">DNA-binding</keyword>
<dbReference type="InterPro" id="IPR050109">
    <property type="entry name" value="HTH-type_TetR-like_transc_reg"/>
</dbReference>
<name>A0A939MTC5_9MICO</name>
<dbReference type="SUPFAM" id="SSF48498">
    <property type="entry name" value="Tetracyclin repressor-like, C-terminal domain"/>
    <property type="match status" value="1"/>
</dbReference>
<accession>A0A939MTC5</accession>
<evidence type="ECO:0000313" key="7">
    <source>
        <dbReference type="EMBL" id="MBO1902614.1"/>
    </source>
</evidence>
<gene>
    <name evidence="7" type="ORF">J4H92_11710</name>
</gene>
<protein>
    <submittedName>
        <fullName evidence="7">TetR/AcrR family transcriptional regulator</fullName>
    </submittedName>
</protein>
<dbReference type="InterPro" id="IPR036271">
    <property type="entry name" value="Tet_transcr_reg_TetR-rel_C_sf"/>
</dbReference>
<keyword evidence="3" id="KW-0804">Transcription</keyword>
<evidence type="ECO:0000256" key="5">
    <source>
        <dbReference type="SAM" id="MobiDB-lite"/>
    </source>
</evidence>
<dbReference type="PANTHER" id="PTHR30055:SF234">
    <property type="entry name" value="HTH-TYPE TRANSCRIPTIONAL REGULATOR BETI"/>
    <property type="match status" value="1"/>
</dbReference>
<dbReference type="Gene3D" id="1.10.357.10">
    <property type="entry name" value="Tetracycline Repressor, domain 2"/>
    <property type="match status" value="1"/>
</dbReference>
<dbReference type="RefSeq" id="WP_208098371.1">
    <property type="nucleotide sequence ID" value="NZ_JAGDYM010000013.1"/>
</dbReference>
<evidence type="ECO:0000256" key="2">
    <source>
        <dbReference type="ARBA" id="ARBA00023125"/>
    </source>
</evidence>
<dbReference type="PANTHER" id="PTHR30055">
    <property type="entry name" value="HTH-TYPE TRANSCRIPTIONAL REGULATOR RUTR"/>
    <property type="match status" value="1"/>
</dbReference>
<evidence type="ECO:0000256" key="3">
    <source>
        <dbReference type="ARBA" id="ARBA00023163"/>
    </source>
</evidence>
<comment type="caution">
    <text evidence="7">The sequence shown here is derived from an EMBL/GenBank/DDBJ whole genome shotgun (WGS) entry which is preliminary data.</text>
</comment>
<evidence type="ECO:0000313" key="8">
    <source>
        <dbReference type="Proteomes" id="UP000664382"/>
    </source>
</evidence>
<dbReference type="InterPro" id="IPR001647">
    <property type="entry name" value="HTH_TetR"/>
</dbReference>
<dbReference type="PRINTS" id="PR00455">
    <property type="entry name" value="HTHTETR"/>
</dbReference>
<feature type="DNA-binding region" description="H-T-H motif" evidence="4">
    <location>
        <begin position="40"/>
        <end position="59"/>
    </location>
</feature>
<proteinExistence type="predicted"/>
<evidence type="ECO:0000256" key="1">
    <source>
        <dbReference type="ARBA" id="ARBA00023015"/>
    </source>
</evidence>
<dbReference type="Pfam" id="PF00440">
    <property type="entry name" value="TetR_N"/>
    <property type="match status" value="1"/>
</dbReference>
<evidence type="ECO:0000259" key="6">
    <source>
        <dbReference type="PROSITE" id="PS50977"/>
    </source>
</evidence>
<keyword evidence="1" id="KW-0805">Transcription regulation</keyword>
<evidence type="ECO:0000256" key="4">
    <source>
        <dbReference type="PROSITE-ProRule" id="PRU00335"/>
    </source>
</evidence>
<dbReference type="EMBL" id="JAGDYM010000013">
    <property type="protein sequence ID" value="MBO1902614.1"/>
    <property type="molecule type" value="Genomic_DNA"/>
</dbReference>
<dbReference type="AlphaFoldDB" id="A0A939MTC5"/>
<dbReference type="InterPro" id="IPR009057">
    <property type="entry name" value="Homeodomain-like_sf"/>
</dbReference>
<feature type="domain" description="HTH tetR-type" evidence="6">
    <location>
        <begin position="18"/>
        <end position="77"/>
    </location>
</feature>
<keyword evidence="8" id="KW-1185">Reference proteome</keyword>
<dbReference type="SUPFAM" id="SSF46689">
    <property type="entry name" value="Homeodomain-like"/>
    <property type="match status" value="1"/>
</dbReference>
<dbReference type="Proteomes" id="UP000664382">
    <property type="component" value="Unassembled WGS sequence"/>
</dbReference>
<dbReference type="GO" id="GO:0000976">
    <property type="term" value="F:transcription cis-regulatory region binding"/>
    <property type="evidence" value="ECO:0007669"/>
    <property type="project" value="TreeGrafter"/>
</dbReference>
<feature type="region of interest" description="Disordered" evidence="5">
    <location>
        <begin position="1"/>
        <end position="20"/>
    </location>
</feature>
<sequence>MASTPDSAPRPGGRRDQRRNHERLLQAAVEVFDEQGVAAPLKDVAVRADVSIASLYRHFAGRDALLIAVYEEQVSAVERAAIAILESSEGSPQHRLDAYLEGLTTAFMRHPCYPALAARGLALHPARTVDPRLEELLEELRAAAEADGALAADVTANDLVMVPTALVSLVGFDQIGLPGVWRRQLAIARRGLRPEAAADPLPSVLPEA</sequence>
<reference evidence="7" key="1">
    <citation type="submission" date="2021-03" db="EMBL/GenBank/DDBJ databases">
        <title>Leucobacter chromiisoli sp. nov., isolated from chromium-containing soil of chemical plant.</title>
        <authorList>
            <person name="Xu Z."/>
        </authorList>
    </citation>
    <scope>NUCLEOTIDE SEQUENCE</scope>
    <source>
        <strain evidence="7">S27</strain>
    </source>
</reference>
<dbReference type="GO" id="GO:0003700">
    <property type="term" value="F:DNA-binding transcription factor activity"/>
    <property type="evidence" value="ECO:0007669"/>
    <property type="project" value="TreeGrafter"/>
</dbReference>